<evidence type="ECO:0000256" key="1">
    <source>
        <dbReference type="SAM" id="SignalP"/>
    </source>
</evidence>
<dbReference type="AlphaFoldDB" id="A0A8I6TJ20"/>
<keyword evidence="1" id="KW-0732">Signal</keyword>
<accession>A0A8I6TJ20</accession>
<dbReference type="RefSeq" id="XP_014253676.1">
    <property type="nucleotide sequence ID" value="XM_014398190.2"/>
</dbReference>
<name>A0A8I6TJ20_CIMLE</name>
<keyword evidence="3" id="KW-1185">Reference proteome</keyword>
<evidence type="ECO:0000313" key="2">
    <source>
        <dbReference type="EnsemblMetazoa" id="XP_014253676.1"/>
    </source>
</evidence>
<sequence>MELLPLTVFAVLSTAVLCEELATEVKREKKDISKLQNLGLNYGNKFNKGYYPSGGYLPPSYNYDYNYDRRPFYPTPQCDCRVSPPPPPPARCGPSFYPGPSGFGQQTFSSASKNYYLPPRPAPFPPSATVDDTLVVYPAGPPSVTVNAVAPVLSAHSPKAVESSGYNYARPTVPFN</sequence>
<evidence type="ECO:0000313" key="3">
    <source>
        <dbReference type="Proteomes" id="UP000494040"/>
    </source>
</evidence>
<proteinExistence type="predicted"/>
<dbReference type="KEGG" id="clec:106668968"/>
<protein>
    <recommendedName>
        <fullName evidence="4">CPR type cuticle protein</fullName>
    </recommendedName>
</protein>
<dbReference type="OrthoDB" id="10554559at2759"/>
<reference evidence="2" key="1">
    <citation type="submission" date="2022-01" db="UniProtKB">
        <authorList>
            <consortium name="EnsemblMetazoa"/>
        </authorList>
    </citation>
    <scope>IDENTIFICATION</scope>
</reference>
<dbReference type="EnsemblMetazoa" id="XM_014398190.2">
    <property type="protein sequence ID" value="XP_014253676.1"/>
    <property type="gene ID" value="LOC106668968"/>
</dbReference>
<evidence type="ECO:0008006" key="4">
    <source>
        <dbReference type="Google" id="ProtNLM"/>
    </source>
</evidence>
<organism evidence="2 3">
    <name type="scientific">Cimex lectularius</name>
    <name type="common">Bed bug</name>
    <name type="synonym">Acanthia lectularia</name>
    <dbReference type="NCBI Taxonomy" id="79782"/>
    <lineage>
        <taxon>Eukaryota</taxon>
        <taxon>Metazoa</taxon>
        <taxon>Ecdysozoa</taxon>
        <taxon>Arthropoda</taxon>
        <taxon>Hexapoda</taxon>
        <taxon>Insecta</taxon>
        <taxon>Pterygota</taxon>
        <taxon>Neoptera</taxon>
        <taxon>Paraneoptera</taxon>
        <taxon>Hemiptera</taxon>
        <taxon>Heteroptera</taxon>
        <taxon>Panheteroptera</taxon>
        <taxon>Cimicomorpha</taxon>
        <taxon>Cimicidae</taxon>
        <taxon>Cimex</taxon>
    </lineage>
</organism>
<dbReference type="Proteomes" id="UP000494040">
    <property type="component" value="Unassembled WGS sequence"/>
</dbReference>
<dbReference type="GeneID" id="106668968"/>
<feature type="chain" id="PRO_5035164664" description="CPR type cuticle protein" evidence="1">
    <location>
        <begin position="19"/>
        <end position="176"/>
    </location>
</feature>
<feature type="signal peptide" evidence="1">
    <location>
        <begin position="1"/>
        <end position="18"/>
    </location>
</feature>